<feature type="domain" description="Antitoxin Xre-like helix-turn-helix" evidence="2">
    <location>
        <begin position="16"/>
        <end position="77"/>
    </location>
</feature>
<sequence>MALPNSTLVLPEPPEALALAGAGLRAFGRMAAFWGLSVDEQRLILGGLPRTTYYGLLKGTVHSVTRDTLERLSLLMGIWANLEILVPDPAAAAAWMRRPNPDHRFGGAAPLGWILQGTLASLVDVRRYLEAWRSGA</sequence>
<gene>
    <name evidence="3" type="ORF">METEAL_21880</name>
</gene>
<reference evidence="4" key="1">
    <citation type="journal article" date="2023" name="Int. J. Syst. Evol. Microbiol.">
        <title>Mesoterricola silvestris gen. nov., sp. nov., Mesoterricola sediminis sp. nov., Geothrix oryzae sp. nov., Geothrix edaphica sp. nov., Geothrix rubra sp. nov., and Geothrix limicola sp. nov., six novel members of Acidobacteriota isolated from soils.</title>
        <authorList>
            <person name="Itoh H."/>
            <person name="Sugisawa Y."/>
            <person name="Mise K."/>
            <person name="Xu Z."/>
            <person name="Kuniyasu M."/>
            <person name="Ushijima N."/>
            <person name="Kawano K."/>
            <person name="Kobayashi E."/>
            <person name="Shiratori Y."/>
            <person name="Masuda Y."/>
            <person name="Senoo K."/>
        </authorList>
    </citation>
    <scope>NUCLEOTIDE SEQUENCE [LARGE SCALE GENOMIC DNA]</scope>
    <source>
        <strain evidence="4">W79</strain>
    </source>
</reference>
<dbReference type="Pfam" id="PF09722">
    <property type="entry name" value="Xre_MbcA_ParS_C"/>
    <property type="match status" value="1"/>
</dbReference>
<dbReference type="Proteomes" id="UP001238179">
    <property type="component" value="Chromosome"/>
</dbReference>
<dbReference type="Pfam" id="PF20432">
    <property type="entry name" value="Xre-like-HTH"/>
    <property type="match status" value="1"/>
</dbReference>
<evidence type="ECO:0000313" key="3">
    <source>
        <dbReference type="EMBL" id="BDU73014.1"/>
    </source>
</evidence>
<dbReference type="AlphaFoldDB" id="A0AA48GKR8"/>
<evidence type="ECO:0000313" key="4">
    <source>
        <dbReference type="Proteomes" id="UP001238179"/>
    </source>
</evidence>
<keyword evidence="4" id="KW-1185">Reference proteome</keyword>
<accession>A0AA48GKR8</accession>
<proteinExistence type="predicted"/>
<feature type="domain" description="Antitoxin Xre/MbcA/ParS-like toxin-binding" evidence="1">
    <location>
        <begin position="82"/>
        <end position="135"/>
    </location>
</feature>
<protein>
    <recommendedName>
        <fullName evidence="5">DUF2384 domain-containing protein</fullName>
    </recommendedName>
</protein>
<dbReference type="InterPro" id="IPR046847">
    <property type="entry name" value="Xre-like_HTH"/>
</dbReference>
<evidence type="ECO:0000259" key="2">
    <source>
        <dbReference type="Pfam" id="PF20432"/>
    </source>
</evidence>
<dbReference type="InterPro" id="IPR024467">
    <property type="entry name" value="Xre/MbcA/ParS-like_toxin-bd"/>
</dbReference>
<dbReference type="GO" id="GO:0003677">
    <property type="term" value="F:DNA binding"/>
    <property type="evidence" value="ECO:0007669"/>
    <property type="project" value="InterPro"/>
</dbReference>
<dbReference type="RefSeq" id="WP_316411658.1">
    <property type="nucleotide sequence ID" value="NZ_AP027080.1"/>
</dbReference>
<evidence type="ECO:0000259" key="1">
    <source>
        <dbReference type="Pfam" id="PF09722"/>
    </source>
</evidence>
<name>A0AA48GKR8_9BACT</name>
<dbReference type="EMBL" id="AP027080">
    <property type="protein sequence ID" value="BDU73014.1"/>
    <property type="molecule type" value="Genomic_DNA"/>
</dbReference>
<dbReference type="KEGG" id="msil:METEAL_21880"/>
<organism evidence="3 4">
    <name type="scientific">Mesoterricola silvestris</name>
    <dbReference type="NCBI Taxonomy" id="2927979"/>
    <lineage>
        <taxon>Bacteria</taxon>
        <taxon>Pseudomonadati</taxon>
        <taxon>Acidobacteriota</taxon>
        <taxon>Holophagae</taxon>
        <taxon>Holophagales</taxon>
        <taxon>Holophagaceae</taxon>
        <taxon>Mesoterricola</taxon>
    </lineage>
</organism>
<evidence type="ECO:0008006" key="5">
    <source>
        <dbReference type="Google" id="ProtNLM"/>
    </source>
</evidence>